<gene>
    <name evidence="4" type="ORF">FD41_GL000983</name>
    <name evidence="3" type="ORF">JCM14108_2155</name>
</gene>
<comment type="caution">
    <text evidence="3">The sequence shown here is derived from an EMBL/GenBank/DDBJ whole genome shotgun (WGS) entry which is preliminary data.</text>
</comment>
<protein>
    <recommendedName>
        <fullName evidence="2">SpoVT-AbrB domain-containing protein</fullName>
    </recommendedName>
</protein>
<reference evidence="3" key="1">
    <citation type="journal article" date="2014" name="Genome Announc.">
        <title>Draft Genome Sequences of Two Lactobacillus Strains, L. farraginis JCM 14108T and L. composti JCM 14202T, Isolated from Compost of Distilled Shochu Residue.</title>
        <authorList>
            <person name="Yuki M."/>
            <person name="Oshima K."/>
            <person name="Suda W."/>
            <person name="Kitahara M."/>
            <person name="Kitamura K."/>
            <person name="Iida T."/>
            <person name="Hattori M."/>
            <person name="Ohkuma M."/>
        </authorList>
    </citation>
    <scope>NUCLEOTIDE SEQUENCE [LARGE SCALE GENOMIC DNA]</scope>
    <source>
        <strain evidence="3">JCM 14108</strain>
    </source>
</reference>
<dbReference type="Gene3D" id="2.10.260.10">
    <property type="match status" value="1"/>
</dbReference>
<evidence type="ECO:0000313" key="6">
    <source>
        <dbReference type="Proteomes" id="UP000051966"/>
    </source>
</evidence>
<organism evidence="3 5">
    <name type="scientific">Lentilactobacillus farraginis DSM 18382 = JCM 14108</name>
    <dbReference type="NCBI Taxonomy" id="1423743"/>
    <lineage>
        <taxon>Bacteria</taxon>
        <taxon>Bacillati</taxon>
        <taxon>Bacillota</taxon>
        <taxon>Bacilli</taxon>
        <taxon>Lactobacillales</taxon>
        <taxon>Lactobacillaceae</taxon>
        <taxon>Lentilactobacillus</taxon>
    </lineage>
</organism>
<sequence>MDDIVNQKKTIKLTQWGNSKAVRIPADIVEQLGLKKEQPLTLTVNDGSIILTPIKKRPTNIHELFEGWEDDGQRDHELDWGESKGKELPW</sequence>
<dbReference type="Proteomes" id="UP000051966">
    <property type="component" value="Unassembled WGS sequence"/>
</dbReference>
<evidence type="ECO:0000256" key="1">
    <source>
        <dbReference type="PROSITE-ProRule" id="PRU01076"/>
    </source>
</evidence>
<name>X0PKG2_9LACO</name>
<dbReference type="PANTHER" id="PTHR40516">
    <property type="entry name" value="ANTITOXIN CHPS-RELATED"/>
    <property type="match status" value="1"/>
</dbReference>
<evidence type="ECO:0000313" key="5">
    <source>
        <dbReference type="Proteomes" id="UP000019488"/>
    </source>
</evidence>
<dbReference type="GO" id="GO:0097351">
    <property type="term" value="F:toxin sequestering activity"/>
    <property type="evidence" value="ECO:0007669"/>
    <property type="project" value="InterPro"/>
</dbReference>
<keyword evidence="1" id="KW-0238">DNA-binding</keyword>
<dbReference type="AlphaFoldDB" id="X0PKG2"/>
<dbReference type="RefSeq" id="WP_035180270.1">
    <property type="nucleotide sequence ID" value="NZ_AZFY01000122.1"/>
</dbReference>
<dbReference type="InterPro" id="IPR037914">
    <property type="entry name" value="SpoVT-AbrB_sf"/>
</dbReference>
<feature type="domain" description="SpoVT-AbrB" evidence="2">
    <location>
        <begin position="11"/>
        <end position="56"/>
    </location>
</feature>
<dbReference type="PATRIC" id="fig|1423743.5.peg.1016"/>
<evidence type="ECO:0000313" key="4">
    <source>
        <dbReference type="EMBL" id="KRM03946.1"/>
    </source>
</evidence>
<dbReference type="EMBL" id="BAKI01000025">
    <property type="protein sequence ID" value="GAF37141.1"/>
    <property type="molecule type" value="Genomic_DNA"/>
</dbReference>
<keyword evidence="6" id="KW-1185">Reference proteome</keyword>
<dbReference type="STRING" id="1423743.FD41_GL000983"/>
<dbReference type="PANTHER" id="PTHR40516:SF1">
    <property type="entry name" value="ANTITOXIN CHPS-RELATED"/>
    <property type="match status" value="1"/>
</dbReference>
<dbReference type="InterPro" id="IPR007159">
    <property type="entry name" value="SpoVT-AbrB_dom"/>
</dbReference>
<proteinExistence type="predicted"/>
<dbReference type="OrthoDB" id="9795766at2"/>
<dbReference type="EMBL" id="AZFY01000122">
    <property type="protein sequence ID" value="KRM03946.1"/>
    <property type="molecule type" value="Genomic_DNA"/>
</dbReference>
<dbReference type="GO" id="GO:0003677">
    <property type="term" value="F:DNA binding"/>
    <property type="evidence" value="ECO:0007669"/>
    <property type="project" value="UniProtKB-UniRule"/>
</dbReference>
<dbReference type="SMART" id="SM00966">
    <property type="entry name" value="SpoVT_AbrB"/>
    <property type="match status" value="1"/>
</dbReference>
<dbReference type="eggNOG" id="COG2336">
    <property type="taxonomic scope" value="Bacteria"/>
</dbReference>
<accession>X0PKG2</accession>
<dbReference type="InterPro" id="IPR039052">
    <property type="entry name" value="Antitox_PemI-like"/>
</dbReference>
<dbReference type="Pfam" id="PF04014">
    <property type="entry name" value="MazE_antitoxin"/>
    <property type="match status" value="1"/>
</dbReference>
<evidence type="ECO:0000313" key="3">
    <source>
        <dbReference type="EMBL" id="GAF37141.1"/>
    </source>
</evidence>
<reference evidence="4 6" key="2">
    <citation type="journal article" date="2015" name="Genome Announc.">
        <title>Expanding the biotechnology potential of lactobacilli through comparative genomics of 213 strains and associated genera.</title>
        <authorList>
            <person name="Sun Z."/>
            <person name="Harris H.M."/>
            <person name="McCann A."/>
            <person name="Guo C."/>
            <person name="Argimon S."/>
            <person name="Zhang W."/>
            <person name="Yang X."/>
            <person name="Jeffery I.B."/>
            <person name="Cooney J.C."/>
            <person name="Kagawa T.F."/>
            <person name="Liu W."/>
            <person name="Song Y."/>
            <person name="Salvetti E."/>
            <person name="Wrobel A."/>
            <person name="Rasinkangas P."/>
            <person name="Parkhill J."/>
            <person name="Rea M.C."/>
            <person name="O'Sullivan O."/>
            <person name="Ritari J."/>
            <person name="Douillard F.P."/>
            <person name="Paul Ross R."/>
            <person name="Yang R."/>
            <person name="Briner A.E."/>
            <person name="Felis G.E."/>
            <person name="de Vos W.M."/>
            <person name="Barrangou R."/>
            <person name="Klaenhammer T.R."/>
            <person name="Caufield P.W."/>
            <person name="Cui Y."/>
            <person name="Zhang H."/>
            <person name="O'Toole P.W."/>
        </authorList>
    </citation>
    <scope>NUCLEOTIDE SEQUENCE [LARGE SCALE GENOMIC DNA]</scope>
    <source>
        <strain evidence="4 6">DSM 18382</strain>
    </source>
</reference>
<dbReference type="PROSITE" id="PS51740">
    <property type="entry name" value="SPOVT_ABRB"/>
    <property type="match status" value="1"/>
</dbReference>
<evidence type="ECO:0000259" key="2">
    <source>
        <dbReference type="PROSITE" id="PS51740"/>
    </source>
</evidence>
<dbReference type="Proteomes" id="UP000019488">
    <property type="component" value="Unassembled WGS sequence"/>
</dbReference>
<dbReference type="SUPFAM" id="SSF89447">
    <property type="entry name" value="AbrB/MazE/MraZ-like"/>
    <property type="match status" value="1"/>
</dbReference>